<dbReference type="Proteomes" id="UP000503580">
    <property type="component" value="Chromosome"/>
</dbReference>
<evidence type="ECO:0000313" key="1">
    <source>
        <dbReference type="EMBL" id="QIR26693.1"/>
    </source>
</evidence>
<gene>
    <name evidence="1" type="ORF">GY169_07620</name>
</gene>
<dbReference type="EMBL" id="CP050321">
    <property type="protein sequence ID" value="QIR26693.1"/>
    <property type="molecule type" value="Genomic_DNA"/>
</dbReference>
<name>A0A6G9RK74_9ENTR</name>
<dbReference type="AlphaFoldDB" id="A0A6G9RK74"/>
<proteinExistence type="predicted"/>
<organism evidence="1 2">
    <name type="scientific">Kluyvera genomosp. 3</name>
    <dbReference type="NCBI Taxonomy" id="2774055"/>
    <lineage>
        <taxon>Bacteria</taxon>
        <taxon>Pseudomonadati</taxon>
        <taxon>Pseudomonadota</taxon>
        <taxon>Gammaproteobacteria</taxon>
        <taxon>Enterobacterales</taxon>
        <taxon>Enterobacteriaceae</taxon>
        <taxon>Kluyvera</taxon>
    </lineage>
</organism>
<evidence type="ECO:0000313" key="2">
    <source>
        <dbReference type="Proteomes" id="UP000503580"/>
    </source>
</evidence>
<dbReference type="RefSeq" id="WP_167575390.1">
    <property type="nucleotide sequence ID" value="NZ_CP050321.1"/>
</dbReference>
<dbReference type="KEGG" id="kgn:GY169_07620"/>
<keyword evidence="2" id="KW-1185">Reference proteome</keyword>
<protein>
    <submittedName>
        <fullName evidence="1">Uncharacterized protein</fullName>
    </submittedName>
</protein>
<sequence>MSKIRMLTSYDLHGVKGSSDGRNDVSTTAPAPVDTNTYKTFTLVQSYPDPSDPTNFLKYTKKRTPLPSNKNVITLDYLHDDSGSALYFEPIDLSVDQGSTFNPQSDNTNVDFVYSGDSAIIRNLTPNTETAQGSGSFVLDGITYTVNYKIKGAKVDAPKAAVELTGTGLVKVDDTTYTLTRPYKAADNIAINLLTDHTANPKIVGTLPSNLTQRAITHDVVLLVVHNVGGGDVQIDIDGQIYTIKINIIITA</sequence>
<reference evidence="1 2" key="1">
    <citation type="submission" date="2020-02" db="EMBL/GenBank/DDBJ databases">
        <title>Whole genome PO2S7.</title>
        <authorList>
            <person name="Singha K.M."/>
        </authorList>
    </citation>
    <scope>NUCLEOTIDE SEQUENCE [LARGE SCALE GENOMIC DNA]</scope>
    <source>
        <strain evidence="1 2">PO2S7</strain>
    </source>
</reference>
<accession>A0A6G9RK74</accession>